<evidence type="ECO:0000313" key="2">
    <source>
        <dbReference type="EMBL" id="TIX49812.1"/>
    </source>
</evidence>
<dbReference type="Gene3D" id="2.160.20.20">
    <property type="match status" value="1"/>
</dbReference>
<dbReference type="EMBL" id="SSHH01000003">
    <property type="protein sequence ID" value="TIX49812.1"/>
    <property type="molecule type" value="Genomic_DNA"/>
</dbReference>
<gene>
    <name evidence="2" type="ORF">E5222_13475</name>
</gene>
<name>A0A4T3F0U2_9SPHN</name>
<accession>A0A4T3F0U2</accession>
<dbReference type="InterPro" id="IPR005546">
    <property type="entry name" value="Autotransporte_beta"/>
</dbReference>
<dbReference type="InterPro" id="IPR036709">
    <property type="entry name" value="Autotransporte_beta_dom_sf"/>
</dbReference>
<sequence length="2606" mass="255149">MEKLNQAPNKAHVFDEPARGAENFLRWCRSEMLRGGRITKTRGEVASFSPELGLVSDPTRLGTAAGGGAATLPLRLARRLLRWSVAPIALLAGASPAFAQDACVEVTPGEFVCEDNGAPATVQQRIDAPGEDVVVTLQDGFEVDVVTLAIGGTEFDGLDIEYANSVVIDQAGGTSTISGARGIDVYRIEGNISITTGGDVTGRLRDGIYAGNYSEGGIFIDSRAGTVTGGDLNNGITAENNGESDLFILTADVSTTGNDGINAVNEGGNLTIDSSAGTVSGQDYGINARNNGTGATTITTAAVTGSGGNAINVAAASSSTDLVIDTTAGPVTGSEDGINAVHSGTGTARITTADVTGQSGSGIAFGAAYGAGDIEIDSSAGTVTGANFGIIAGNSSTSNLSITTGDVVGVDFDGILATDDGESGAYGGADMTINTTAGSVSGGGNGIVARNSHTGDLVITTGDVTGGGEGILAENRDADGGNLTIDSTAGTVSGGTHGIIASNAGNGAISITTGDVNAAAENGIEVTGSGSVLAINTTGGTVTAAENGIRAEVDISGAVTVVTGDVNTTQGYGVRVRQAGDGDVVVDTTAGAITSGSSAVSVRNDGAGSVSITTGDATSTVSYAGVFTLNNGTDATIDTVGGDVNGVRYGVLVNQAGSGAVSITTGDVTSQTLDGISALGFFGGYATGTDIVIDSSAGTVTGADRGIHVRHGGTGQVSITTAAVTGSGGNGIDARTGSDATDVIIDTTAGPVTGAVDGITVAQDGSGIVRVTTADVIGQSRNGINITTYEDAGDIEVDSSAGTVTGDDFGILVASQSFGSVSITTGDVVGVSNDGISASDDGEAGIYGADMTINTTAGSVSGGGGNGITARNLGTGDLAITTGNVAGYREGILAQNSHAEGGNLSIDTTAGAVNGGGNGIVAGNFGSGTTRIVTGDITAGSYYGEGGNGIFANSGTTAGDLIIDTSSGTVTADNNGINASQAGSGSLSITTADVTGISQDGIRARITGDGTDLTIDSSAGSVTGGSDGIDARNDGTGALSITTANVSGNGYDGIFATNDGTDLTIDSSAGAVFGDRDGIDARNYGTGTLSVTTGDVTGDRFDAVNVRNEGTDLLIDTSAGIVTGAADGIEARQDGTGAVSVTTGDVTGTTRDGIRVINDDGTDLTIDSSAGSVTGGSDGIEARNFGTGALSVTTYNVTGSGYDGTFATNSGTDLTVDSSAGAVIGHDDGIDARNYGTGSLSVTAADVTGENFNGISATNSSSGTDLSIDSSAGAVTALYGNGIRAVNRGAGNMSIVTGDVTAASDYGEGGYGVFASNSETAGDLIVDTSSGAVTSDLSGIYAENSGTGSTTITTADVTSIYGNGIDAETSGNGLTIDSSAGSVFGGEAGIYARNNGTGPTAIITADVVGDSGHGIDARTGGDGLTIDSSAGSVSGLGTGIFATSIGTGATTITTGDVTGETERGIFVQNNPGASDLSIDSSAGSVNGSFAGITAFNLGSGALNIVTADVAATDISGGTLTDGIFAQNFGTDLALDTRAGTVTGDIGIRADNFGTSAMSIVTGDVNGLRFDAIAAIQLNGTDLFIDSTAGTVTGVVRGVDARNLGSGTLAITTGDVSSTNDDGVYAIGEGTDLVVDTSAGAITAGNNGVYAFNQGNGSTSVITGDITTANGSGVYARANESTTGLTIDTSGGTIAADLQGIFAFSRGSGTMSITTADVTSNRDNGILVINYSDNVVLDSTAGQVTGSDDGIDFISLGSGTSSIITADVTGIESAGINASAFGTSFSIDTSAGSVSGGTEGINARQFGSGALRIETGDVTGLGGNAIEATVGTGGTDLVINTTAGAVSGGLAGIDARNTGTGQLSITTGDVTGGTSEGINAVNGPDGSELLIDSSAGAVSGVPTGILADQQSAADLALFVNEVTGATGIETRATTGNTEITLAPTAVVTGTVGAAIDAGSTGGAITVRGSSGTISGATDGIYARSAGGDIVIDNLDLVEGLAGDGLDLASDGGDILVSAIDLVSGAAGNGIQADAGGGNIGIISSGGITGTVAGIAARTSGAGEIAFDLSGTTHGDAFGIDVATDGGGVTLLNGGTLTGGTFAVFASNAATGPIALRNDGTLVGAISLAGADDSLDNAGVFAAAGASNFGDGLDTLVNSQTIDIATNAEFLGLEQFSNAGLINLANGVTGGSLVTSGDYVGNGGTLAVDVDFANAVADFFTIGGAASGSTLIAINPLNLDIGFDRQLLLVDAGAGSEAEAFTIDRVPGFLALDVVFDAANNDFLIGLALDPKVFEANKLGEGAQALWYRSADAWSDHRASVRFAEDESYPFWAVVYGAKSERDENFSDPTGLALGNAVLDYSQDFLGLQAGVEHRAGENVTLGVTGGYLSSGLRLADGGARADFDVLNIGASIAFADGGFFAETLVKYDEIDGSLGDTVSGGLGAFGGELDGSAFGGLIELGYRFGDEASFVEPRVSVEYQETSLDDIGDLGASDLAGLGFSFEGFDGLRGSVGLRLGGEVSLDAGSTIGYFVDASAVREFEGDGITRFAFANGGAEFANDPLDTFARIQAGLSMGGEGPVSGFVQVETDVSAELTSFGGKAGIRVRF</sequence>
<proteinExistence type="predicted"/>
<dbReference type="InterPro" id="IPR012332">
    <property type="entry name" value="Autotransporter_pectin_lyase_C"/>
</dbReference>
<dbReference type="SUPFAM" id="SSF103515">
    <property type="entry name" value="Autotransporter"/>
    <property type="match status" value="1"/>
</dbReference>
<dbReference type="Proteomes" id="UP000309389">
    <property type="component" value="Unassembled WGS sequence"/>
</dbReference>
<organism evidence="2 3">
    <name type="scientific">Alteraurantiacibacter aquimixticola</name>
    <dbReference type="NCBI Taxonomy" id="2489173"/>
    <lineage>
        <taxon>Bacteria</taxon>
        <taxon>Pseudomonadati</taxon>
        <taxon>Pseudomonadota</taxon>
        <taxon>Alphaproteobacteria</taxon>
        <taxon>Sphingomonadales</taxon>
        <taxon>Erythrobacteraceae</taxon>
        <taxon>Alteraurantiacibacter</taxon>
    </lineage>
</organism>
<dbReference type="PROSITE" id="PS51208">
    <property type="entry name" value="AUTOTRANSPORTER"/>
    <property type="match status" value="1"/>
</dbReference>
<dbReference type="SMART" id="SM00869">
    <property type="entry name" value="Autotransporter"/>
    <property type="match status" value="1"/>
</dbReference>
<dbReference type="InterPro" id="IPR011050">
    <property type="entry name" value="Pectin_lyase_fold/virulence"/>
</dbReference>
<keyword evidence="3" id="KW-1185">Reference proteome</keyword>
<evidence type="ECO:0000313" key="3">
    <source>
        <dbReference type="Proteomes" id="UP000309389"/>
    </source>
</evidence>
<dbReference type="OrthoDB" id="7416455at2"/>
<protein>
    <recommendedName>
        <fullName evidence="1">Autotransporter domain-containing protein</fullName>
    </recommendedName>
</protein>
<comment type="caution">
    <text evidence="2">The sequence shown here is derived from an EMBL/GenBank/DDBJ whole genome shotgun (WGS) entry which is preliminary data.</text>
</comment>
<dbReference type="SUPFAM" id="SSF51126">
    <property type="entry name" value="Pectin lyase-like"/>
    <property type="match status" value="1"/>
</dbReference>
<feature type="domain" description="Autotransporter" evidence="1">
    <location>
        <begin position="2322"/>
        <end position="2606"/>
    </location>
</feature>
<dbReference type="RefSeq" id="WP_136694289.1">
    <property type="nucleotide sequence ID" value="NZ_SSHH01000003.1"/>
</dbReference>
<reference evidence="2 3" key="1">
    <citation type="submission" date="2019-04" db="EMBL/GenBank/DDBJ databases">
        <title>Altererythrobacter aquimixticola sp. nov., isolated from sediment of junction between the ocean and a freshwater spring.</title>
        <authorList>
            <person name="Yoon J.-H."/>
        </authorList>
    </citation>
    <scope>NUCLEOTIDE SEQUENCE [LARGE SCALE GENOMIC DNA]</scope>
    <source>
        <strain evidence="2 3">SSKS-13</strain>
    </source>
</reference>
<evidence type="ECO:0000259" key="1">
    <source>
        <dbReference type="PROSITE" id="PS51208"/>
    </source>
</evidence>